<dbReference type="InterPro" id="IPR001638">
    <property type="entry name" value="Solute-binding_3/MltF_N"/>
</dbReference>
<dbReference type="Gene3D" id="3.40.190.10">
    <property type="entry name" value="Periplasmic binding protein-like II"/>
    <property type="match status" value="2"/>
</dbReference>
<sequence>MKKILTAMLSGLMAVSMFTSCSGGGSGSSTPASSGSSETSVSASESASAEESASESSSEELSGERLNDILDAGVITLVTSPDFAPLEFEDISSGETVYAGSDIELAKYIADYLGVELEIQAMDFQACQAAIATGQADMMISGCAPTEERRRTMELSDPYNTSSDDGQLLIVPLDMVSTYNSAESFAGKTIACQNGSLQYNLTSEQLPDAEIQIIGSLGDGVLMVDNGRVDAMACSGDTAKMYVENYPDLGIAEWQFDYTSEGNVVLCQKGETALMAEINAAIAEVVDQGLYDTWREDATELARSLGLEVNE</sequence>
<comment type="caution">
    <text evidence="5">The sequence shown here is derived from an EMBL/GenBank/DDBJ whole genome shotgun (WGS) entry which is preliminary data.</text>
</comment>
<evidence type="ECO:0000256" key="1">
    <source>
        <dbReference type="ARBA" id="ARBA00022729"/>
    </source>
</evidence>
<evidence type="ECO:0000256" key="2">
    <source>
        <dbReference type="SAM" id="MobiDB-lite"/>
    </source>
</evidence>
<evidence type="ECO:0000259" key="4">
    <source>
        <dbReference type="SMART" id="SM00062"/>
    </source>
</evidence>
<accession>A0A9D1J4Y6</accession>
<dbReference type="EMBL" id="DVHA01000111">
    <property type="protein sequence ID" value="HIR60609.1"/>
    <property type="molecule type" value="Genomic_DNA"/>
</dbReference>
<dbReference type="AlphaFoldDB" id="A0A9D1J4Y6"/>
<name>A0A9D1J4Y6_9FIRM</name>
<feature type="domain" description="Solute-binding protein family 3/N-terminal" evidence="4">
    <location>
        <begin position="74"/>
        <end position="298"/>
    </location>
</feature>
<feature type="chain" id="PRO_5038876630" evidence="3">
    <location>
        <begin position="22"/>
        <end position="311"/>
    </location>
</feature>
<gene>
    <name evidence="5" type="ORF">IAB37_03440</name>
</gene>
<dbReference type="Proteomes" id="UP000824241">
    <property type="component" value="Unassembled WGS sequence"/>
</dbReference>
<proteinExistence type="predicted"/>
<keyword evidence="1 3" id="KW-0732">Signal</keyword>
<reference evidence="5" key="2">
    <citation type="journal article" date="2021" name="PeerJ">
        <title>Extensive microbial diversity within the chicken gut microbiome revealed by metagenomics and culture.</title>
        <authorList>
            <person name="Gilroy R."/>
            <person name="Ravi A."/>
            <person name="Getino M."/>
            <person name="Pursley I."/>
            <person name="Horton D.L."/>
            <person name="Alikhan N.F."/>
            <person name="Baker D."/>
            <person name="Gharbi K."/>
            <person name="Hall N."/>
            <person name="Watson M."/>
            <person name="Adriaenssens E.M."/>
            <person name="Foster-Nyarko E."/>
            <person name="Jarju S."/>
            <person name="Secka A."/>
            <person name="Antonio M."/>
            <person name="Oren A."/>
            <person name="Chaudhuri R.R."/>
            <person name="La Ragione R."/>
            <person name="Hildebrand F."/>
            <person name="Pallen M.J."/>
        </authorList>
    </citation>
    <scope>NUCLEOTIDE SEQUENCE</scope>
    <source>
        <strain evidence="5">CHK189-12415</strain>
    </source>
</reference>
<dbReference type="Pfam" id="PF00497">
    <property type="entry name" value="SBP_bac_3"/>
    <property type="match status" value="1"/>
</dbReference>
<evidence type="ECO:0000256" key="3">
    <source>
        <dbReference type="SAM" id="SignalP"/>
    </source>
</evidence>
<feature type="compositionally biased region" description="Low complexity" evidence="2">
    <location>
        <begin position="28"/>
        <end position="60"/>
    </location>
</feature>
<feature type="signal peptide" evidence="3">
    <location>
        <begin position="1"/>
        <end position="21"/>
    </location>
</feature>
<protein>
    <submittedName>
        <fullName evidence="5">Transporter substrate-binding domain-containing protein</fullName>
    </submittedName>
</protein>
<dbReference type="PROSITE" id="PS51257">
    <property type="entry name" value="PROKAR_LIPOPROTEIN"/>
    <property type="match status" value="1"/>
</dbReference>
<reference evidence="5" key="1">
    <citation type="submission" date="2020-10" db="EMBL/GenBank/DDBJ databases">
        <authorList>
            <person name="Gilroy R."/>
        </authorList>
    </citation>
    <scope>NUCLEOTIDE SEQUENCE</scope>
    <source>
        <strain evidence="5">CHK189-12415</strain>
    </source>
</reference>
<organism evidence="5 6">
    <name type="scientific">Candidatus Faecivivens stercoravium</name>
    <dbReference type="NCBI Taxonomy" id="2840803"/>
    <lineage>
        <taxon>Bacteria</taxon>
        <taxon>Bacillati</taxon>
        <taxon>Bacillota</taxon>
        <taxon>Clostridia</taxon>
        <taxon>Eubacteriales</taxon>
        <taxon>Oscillospiraceae</taxon>
        <taxon>Oscillospiraceae incertae sedis</taxon>
        <taxon>Candidatus Faecivivens</taxon>
    </lineage>
</organism>
<dbReference type="PANTHER" id="PTHR35936">
    <property type="entry name" value="MEMBRANE-BOUND LYTIC MUREIN TRANSGLYCOSYLASE F"/>
    <property type="match status" value="1"/>
</dbReference>
<dbReference type="SMART" id="SM00062">
    <property type="entry name" value="PBPb"/>
    <property type="match status" value="1"/>
</dbReference>
<dbReference type="PANTHER" id="PTHR35936:SF17">
    <property type="entry name" value="ARGININE-BINDING EXTRACELLULAR PROTEIN ARTP"/>
    <property type="match status" value="1"/>
</dbReference>
<dbReference type="SUPFAM" id="SSF53850">
    <property type="entry name" value="Periplasmic binding protein-like II"/>
    <property type="match status" value="1"/>
</dbReference>
<evidence type="ECO:0000313" key="6">
    <source>
        <dbReference type="Proteomes" id="UP000824241"/>
    </source>
</evidence>
<evidence type="ECO:0000313" key="5">
    <source>
        <dbReference type="EMBL" id="HIR60609.1"/>
    </source>
</evidence>
<feature type="region of interest" description="Disordered" evidence="2">
    <location>
        <begin position="22"/>
        <end position="63"/>
    </location>
</feature>